<organism evidence="1 2">
    <name type="scientific">Pseudoalteromonas luteoviolacea</name>
    <dbReference type="NCBI Taxonomy" id="43657"/>
    <lineage>
        <taxon>Bacteria</taxon>
        <taxon>Pseudomonadati</taxon>
        <taxon>Pseudomonadota</taxon>
        <taxon>Gammaproteobacteria</taxon>
        <taxon>Alteromonadales</taxon>
        <taxon>Pseudoalteromonadaceae</taxon>
        <taxon>Pseudoalteromonas</taxon>
    </lineage>
</organism>
<protein>
    <submittedName>
        <fullName evidence="1">Uncharacterized protein</fullName>
    </submittedName>
</protein>
<dbReference type="AlphaFoldDB" id="A0A0C1QR28"/>
<proteinExistence type="predicted"/>
<comment type="caution">
    <text evidence="1">The sequence shown here is derived from an EMBL/GenBank/DDBJ whole genome shotgun (WGS) entry which is preliminary data.</text>
</comment>
<dbReference type="EMBL" id="JWIC01000005">
    <property type="protein sequence ID" value="KID57497.1"/>
    <property type="molecule type" value="Genomic_DNA"/>
</dbReference>
<dbReference type="Proteomes" id="UP000031327">
    <property type="component" value="Unassembled WGS sequence"/>
</dbReference>
<accession>A0A0C1QR28</accession>
<gene>
    <name evidence="1" type="ORF">JF50_09890</name>
</gene>
<sequence length="62" mass="6504">MSFKFLGQIVEKAVGQVAGALTNKALEQVGVTDTAKQFDTEVATQGSEKVISDLCLSINNGC</sequence>
<name>A0A0C1QR28_9GAMM</name>
<dbReference type="RefSeq" id="WP_039609268.1">
    <property type="nucleotide sequence ID" value="NZ_JWIC01000005.1"/>
</dbReference>
<evidence type="ECO:0000313" key="1">
    <source>
        <dbReference type="EMBL" id="KID57497.1"/>
    </source>
</evidence>
<evidence type="ECO:0000313" key="2">
    <source>
        <dbReference type="Proteomes" id="UP000031327"/>
    </source>
</evidence>
<reference evidence="1 2" key="1">
    <citation type="submission" date="2014-12" db="EMBL/GenBank/DDBJ databases">
        <title>Draft Genome Sequence of Pseudoalteromonas luteoviolacea HI1.</title>
        <authorList>
            <person name="Asahina A.Y."/>
            <person name="Hadfield M.G."/>
        </authorList>
    </citation>
    <scope>NUCLEOTIDE SEQUENCE [LARGE SCALE GENOMIC DNA]</scope>
    <source>
        <strain evidence="1 2">HI1</strain>
    </source>
</reference>